<keyword evidence="2" id="KW-1185">Reference proteome</keyword>
<evidence type="ECO:0000313" key="1">
    <source>
        <dbReference type="EMBL" id="TWW08909.1"/>
    </source>
</evidence>
<feature type="non-terminal residue" evidence="1">
    <location>
        <position position="1"/>
    </location>
</feature>
<proteinExistence type="predicted"/>
<gene>
    <name evidence="1" type="ORF">E3A20_19610</name>
</gene>
<dbReference type="Proteomes" id="UP000321083">
    <property type="component" value="Unassembled WGS sequence"/>
</dbReference>
<dbReference type="EMBL" id="SRHE01000458">
    <property type="protein sequence ID" value="TWW08909.1"/>
    <property type="molecule type" value="Genomic_DNA"/>
</dbReference>
<protein>
    <submittedName>
        <fullName evidence="1">Uncharacterized protein</fullName>
    </submittedName>
</protein>
<organism evidence="1 2">
    <name type="scientific">Planctomyces bekefii</name>
    <dbReference type="NCBI Taxonomy" id="1653850"/>
    <lineage>
        <taxon>Bacteria</taxon>
        <taxon>Pseudomonadati</taxon>
        <taxon>Planctomycetota</taxon>
        <taxon>Planctomycetia</taxon>
        <taxon>Planctomycetales</taxon>
        <taxon>Planctomycetaceae</taxon>
        <taxon>Planctomyces</taxon>
    </lineage>
</organism>
<accession>A0A5C6M463</accession>
<comment type="caution">
    <text evidence="1">The sequence shown here is derived from an EMBL/GenBank/DDBJ whole genome shotgun (WGS) entry which is preliminary data.</text>
</comment>
<dbReference type="AlphaFoldDB" id="A0A5C6M463"/>
<reference evidence="1 2" key="2">
    <citation type="submission" date="2019-08" db="EMBL/GenBank/DDBJ databases">
        <authorList>
            <person name="Henke P."/>
        </authorList>
    </citation>
    <scope>NUCLEOTIDE SEQUENCE [LARGE SCALE GENOMIC DNA]</scope>
    <source>
        <strain evidence="1">Phe10_nw2017</strain>
    </source>
</reference>
<sequence length="23" mass="2735">QKLPVPREIAIEEQNLKIMRLSE</sequence>
<reference evidence="1 2" key="1">
    <citation type="submission" date="2019-08" db="EMBL/GenBank/DDBJ databases">
        <title>100 year-old enigma solved: identification of Planctomyces bekefii, the type genus and species of the phylum Planctomycetes.</title>
        <authorList>
            <person name="Svetlana D.N."/>
            <person name="Overmann J."/>
        </authorList>
    </citation>
    <scope>NUCLEOTIDE SEQUENCE [LARGE SCALE GENOMIC DNA]</scope>
    <source>
        <strain evidence="1">Phe10_nw2017</strain>
    </source>
</reference>
<name>A0A5C6M463_9PLAN</name>
<evidence type="ECO:0000313" key="2">
    <source>
        <dbReference type="Proteomes" id="UP000321083"/>
    </source>
</evidence>